<reference evidence="1 2" key="1">
    <citation type="journal article" date="2011" name="J. Bacteriol.">
        <title>Genome sequence of strain IMCC3088, a proteorhodopsin-containing marine bacterium belonging to the OM60/NOR5 clade.</title>
        <authorList>
            <person name="Jang Y."/>
            <person name="Oh H.M."/>
            <person name="Kang I."/>
            <person name="Lee K."/>
            <person name="Yang S.J."/>
            <person name="Cho J.C."/>
        </authorList>
    </citation>
    <scope>NUCLEOTIDE SEQUENCE [LARGE SCALE GENOMIC DNA]</scope>
    <source>
        <strain evidence="1 2">IMCC3088</strain>
    </source>
</reference>
<gene>
    <name evidence="1" type="ORF">IMCC3088_1897</name>
</gene>
<organism evidence="1 2">
    <name type="scientific">Aequoribacter fuscus</name>
    <dbReference type="NCBI Taxonomy" id="2518989"/>
    <lineage>
        <taxon>Bacteria</taxon>
        <taxon>Pseudomonadati</taxon>
        <taxon>Pseudomonadota</taxon>
        <taxon>Gammaproteobacteria</taxon>
        <taxon>Cellvibrionales</taxon>
        <taxon>Halieaceae</taxon>
        <taxon>Aequoribacter</taxon>
    </lineage>
</organism>
<evidence type="ECO:0000313" key="2">
    <source>
        <dbReference type="Proteomes" id="UP000005615"/>
    </source>
</evidence>
<dbReference type="EMBL" id="AEIG01000056">
    <property type="protein sequence ID" value="EGG29324.1"/>
    <property type="molecule type" value="Genomic_DNA"/>
</dbReference>
<dbReference type="Proteomes" id="UP000005615">
    <property type="component" value="Unassembled WGS sequence"/>
</dbReference>
<dbReference type="AlphaFoldDB" id="F3L2X3"/>
<keyword evidence="2" id="KW-1185">Reference proteome</keyword>
<accession>F3L2X3</accession>
<sequence>MSLMLAGWVLVAQAHADGAVVSKIYHPYVNPLEWELESQTFARERDVLTGETDDVLQKVGLAYSAFEAVKTEVYLIASDDPVSDDLDWIGFEFEALVQLTEQGEYSFDYGVLLELERDWQANNNEVSIKALIEREFGKMSLTLNPGVVYEWGDTRQNEFETRLNGLLRYRFHRHLEPGVEVHLGQNAKMIGPSMGGQFRLSGDRARAVSYNFGAFFPLDEDSAEHTFRLQVEYEF</sequence>
<comment type="caution">
    <text evidence="1">The sequence shown here is derived from an EMBL/GenBank/DDBJ whole genome shotgun (WGS) entry which is preliminary data.</text>
</comment>
<protein>
    <submittedName>
        <fullName evidence="1">Uncharacterized protein</fullName>
    </submittedName>
</protein>
<name>F3L2X3_9GAMM</name>
<evidence type="ECO:0000313" key="1">
    <source>
        <dbReference type="EMBL" id="EGG29324.1"/>
    </source>
</evidence>
<dbReference type="STRING" id="2518989.IMCC3088_1897"/>
<proteinExistence type="predicted"/>
<dbReference type="eggNOG" id="ENOG502ZA0D">
    <property type="taxonomic scope" value="Bacteria"/>
</dbReference>